<gene>
    <name evidence="4" type="ORF">METZ01_LOCUS205475</name>
</gene>
<proteinExistence type="predicted"/>
<evidence type="ECO:0000256" key="1">
    <source>
        <dbReference type="ARBA" id="ARBA00022741"/>
    </source>
</evidence>
<reference evidence="4" key="1">
    <citation type="submission" date="2018-05" db="EMBL/GenBank/DDBJ databases">
        <authorList>
            <person name="Lanie J.A."/>
            <person name="Ng W.-L."/>
            <person name="Kazmierczak K.M."/>
            <person name="Andrzejewski T.M."/>
            <person name="Davidsen T.M."/>
            <person name="Wayne K.J."/>
            <person name="Tettelin H."/>
            <person name="Glass J.I."/>
            <person name="Rusch D."/>
            <person name="Podicherti R."/>
            <person name="Tsui H.-C.T."/>
            <person name="Winkler M.E."/>
        </authorList>
    </citation>
    <scope>NUCLEOTIDE SEQUENCE</scope>
</reference>
<dbReference type="GO" id="GO:0003677">
    <property type="term" value="F:DNA binding"/>
    <property type="evidence" value="ECO:0007669"/>
    <property type="project" value="InterPro"/>
</dbReference>
<dbReference type="Gene3D" id="3.40.50.11180">
    <property type="match status" value="1"/>
</dbReference>
<keyword evidence="2" id="KW-0067">ATP-binding</keyword>
<evidence type="ECO:0000256" key="2">
    <source>
        <dbReference type="ARBA" id="ARBA00022840"/>
    </source>
</evidence>
<feature type="non-terminal residue" evidence="4">
    <location>
        <position position="1"/>
    </location>
</feature>
<dbReference type="Gene3D" id="3.30.2060.10">
    <property type="entry name" value="Penicillin-binding protein 1b domain"/>
    <property type="match status" value="1"/>
</dbReference>
<accession>A0A382ERJ8</accession>
<dbReference type="EMBL" id="UINC01045633">
    <property type="protein sequence ID" value="SVB52621.1"/>
    <property type="molecule type" value="Genomic_DNA"/>
</dbReference>
<dbReference type="GO" id="GO:0009380">
    <property type="term" value="C:excinuclease repair complex"/>
    <property type="evidence" value="ECO:0007669"/>
    <property type="project" value="InterPro"/>
</dbReference>
<dbReference type="InterPro" id="IPR041471">
    <property type="entry name" value="UvrB_inter"/>
</dbReference>
<dbReference type="InterPro" id="IPR027417">
    <property type="entry name" value="P-loop_NTPase"/>
</dbReference>
<evidence type="ECO:0000259" key="3">
    <source>
        <dbReference type="Pfam" id="PF17757"/>
    </source>
</evidence>
<sequence length="351" mass="39964">VKELFRQTQSYQSIVSSLGSKNIKPWIRGLHGSSIAFLLGSLFQDLANQSFMAIFPSQSDAEKLAQDLSNDVDVSVFPECHNFLYQGISPPKKHTADRLACFENLMNGKPTFISTSIKALLQKVPPNPTINSYFRKVKIGQEIDLADITAYLVDGGYGKVELVEAKGDFARRGNILDIYPLNYDQPIRIDLFGDEVDDIRLFDSNTQRSTKNINQVTLTPVREIIFTDEIVTQWRKRSETLITSKSSPKYTFEIEQITYRLEEGRDLEGLESIIPMLHSHMSTLLDYVPPDTVPILVEPSWVNREAKQLIEQAEQIYQKKWDSNQFMVSPDETFIPLGSLISKLEELQTIH</sequence>
<dbReference type="SUPFAM" id="SSF52540">
    <property type="entry name" value="P-loop containing nucleoside triphosphate hydrolases"/>
    <property type="match status" value="1"/>
</dbReference>
<keyword evidence="1" id="KW-0547">Nucleotide-binding</keyword>
<dbReference type="PANTHER" id="PTHR24029">
    <property type="entry name" value="UVRABC SYSTEM PROTEIN B"/>
    <property type="match status" value="1"/>
</dbReference>
<dbReference type="Pfam" id="PF17757">
    <property type="entry name" value="UvrB_inter"/>
    <property type="match status" value="1"/>
</dbReference>
<organism evidence="4">
    <name type="scientific">marine metagenome</name>
    <dbReference type="NCBI Taxonomy" id="408172"/>
    <lineage>
        <taxon>unclassified sequences</taxon>
        <taxon>metagenomes</taxon>
        <taxon>ecological metagenomes</taxon>
    </lineage>
</organism>
<feature type="non-terminal residue" evidence="4">
    <location>
        <position position="351"/>
    </location>
</feature>
<evidence type="ECO:0000313" key="4">
    <source>
        <dbReference type="EMBL" id="SVB52621.1"/>
    </source>
</evidence>
<dbReference type="GO" id="GO:0016887">
    <property type="term" value="F:ATP hydrolysis activity"/>
    <property type="evidence" value="ECO:0007669"/>
    <property type="project" value="InterPro"/>
</dbReference>
<dbReference type="GO" id="GO:0006289">
    <property type="term" value="P:nucleotide-excision repair"/>
    <property type="evidence" value="ECO:0007669"/>
    <property type="project" value="InterPro"/>
</dbReference>
<name>A0A382ERJ8_9ZZZZ</name>
<protein>
    <recommendedName>
        <fullName evidence="3">UvrB interaction domain-containing protein</fullName>
    </recommendedName>
</protein>
<dbReference type="InterPro" id="IPR004807">
    <property type="entry name" value="UvrB"/>
</dbReference>
<dbReference type="PANTHER" id="PTHR24029:SF1">
    <property type="entry name" value="TRANSCRIPTION-REPAIR-COUPLING FACTOR"/>
    <property type="match status" value="1"/>
</dbReference>
<feature type="domain" description="UvrB interaction" evidence="3">
    <location>
        <begin position="137"/>
        <end position="222"/>
    </location>
</feature>
<dbReference type="GO" id="GO:0005524">
    <property type="term" value="F:ATP binding"/>
    <property type="evidence" value="ECO:0007669"/>
    <property type="project" value="UniProtKB-KW"/>
</dbReference>
<dbReference type="AlphaFoldDB" id="A0A382ERJ8"/>